<dbReference type="InterPro" id="IPR025354">
    <property type="entry name" value="DUF4258"/>
</dbReference>
<dbReference type="Pfam" id="PF14076">
    <property type="entry name" value="DUF4258"/>
    <property type="match status" value="1"/>
</dbReference>
<protein>
    <recommendedName>
        <fullName evidence="5">DUF4258 domain-containing protein</fullName>
    </recommendedName>
</protein>
<dbReference type="RefSeq" id="WP_176234111.1">
    <property type="nucleotide sequence ID" value="NZ_BLRY01000494.1"/>
</dbReference>
<dbReference type="EMBL" id="BLRX01000253">
    <property type="protein sequence ID" value="GFP25896.1"/>
    <property type="molecule type" value="Genomic_DNA"/>
</dbReference>
<evidence type="ECO:0000313" key="1">
    <source>
        <dbReference type="EMBL" id="GFP25896.1"/>
    </source>
</evidence>
<dbReference type="EMBL" id="BLRY01000494">
    <property type="protein sequence ID" value="GFP28902.1"/>
    <property type="molecule type" value="Genomic_DNA"/>
</dbReference>
<accession>A0A6V8P542</accession>
<evidence type="ECO:0000313" key="4">
    <source>
        <dbReference type="Proteomes" id="UP000591948"/>
    </source>
</evidence>
<gene>
    <name evidence="1" type="ORF">HKBW3S25_01380</name>
    <name evidence="2" type="ORF">HKBW3S33_02318</name>
</gene>
<sequence length="85" mass="9955">MEEKVEFTKYVQLQMQEREINHEAVLDTLKSPGQILSGKKERKIAQKKLDRGGQKGLLRVIFEEGACAKVVITVYWTSKIEKYWR</sequence>
<evidence type="ECO:0008006" key="5">
    <source>
        <dbReference type="Google" id="ProtNLM"/>
    </source>
</evidence>
<name>A0A6V8P542_9ACTN</name>
<proteinExistence type="predicted"/>
<dbReference type="AlphaFoldDB" id="A0A6V8P542"/>
<keyword evidence="4" id="KW-1185">Reference proteome</keyword>
<dbReference type="Proteomes" id="UP000591948">
    <property type="component" value="Unassembled WGS sequence"/>
</dbReference>
<organism evidence="1 3">
    <name type="scientific">Candidatus Hakubella thermalkaliphila</name>
    <dbReference type="NCBI Taxonomy" id="2754717"/>
    <lineage>
        <taxon>Bacteria</taxon>
        <taxon>Bacillati</taxon>
        <taxon>Actinomycetota</taxon>
        <taxon>Actinomycetota incertae sedis</taxon>
        <taxon>Candidatus Hakubellales</taxon>
        <taxon>Candidatus Hakubellaceae</taxon>
        <taxon>Candidatus Hakubella</taxon>
    </lineage>
</organism>
<dbReference type="Proteomes" id="UP000543224">
    <property type="component" value="Unassembled WGS sequence"/>
</dbReference>
<reference evidence="3 4" key="1">
    <citation type="journal article" date="2020" name="Front. Microbiol.">
        <title>Single-cell genomics of novel Actinobacteria with the Wood-Ljungdahl pathway discovered in a serpentinizing system.</title>
        <authorList>
            <person name="Merino N."/>
            <person name="Kawai M."/>
            <person name="Boyd E.S."/>
            <person name="Colman D.R."/>
            <person name="McGlynn S.E."/>
            <person name="Nealson K.H."/>
            <person name="Kurokawa K."/>
            <person name="Hongoh Y."/>
        </authorList>
    </citation>
    <scope>NUCLEOTIDE SEQUENCE [LARGE SCALE GENOMIC DNA]</scope>
    <source>
        <strain evidence="1 3">S25</strain>
        <strain evidence="2 4">S33</strain>
    </source>
</reference>
<evidence type="ECO:0000313" key="2">
    <source>
        <dbReference type="EMBL" id="GFP28902.1"/>
    </source>
</evidence>
<evidence type="ECO:0000313" key="3">
    <source>
        <dbReference type="Proteomes" id="UP000543224"/>
    </source>
</evidence>
<comment type="caution">
    <text evidence="1">The sequence shown here is derived from an EMBL/GenBank/DDBJ whole genome shotgun (WGS) entry which is preliminary data.</text>
</comment>